<dbReference type="SUPFAM" id="SSF47954">
    <property type="entry name" value="Cyclin-like"/>
    <property type="match status" value="1"/>
</dbReference>
<comment type="caution">
    <text evidence="2">The sequence shown here is derived from an EMBL/GenBank/DDBJ whole genome shotgun (WGS) entry which is preliminary data.</text>
</comment>
<evidence type="ECO:0000313" key="2">
    <source>
        <dbReference type="EMBL" id="CAI5438750.1"/>
    </source>
</evidence>
<protein>
    <recommendedName>
        <fullName evidence="1">Cyclin N-terminal domain-containing protein</fullName>
    </recommendedName>
</protein>
<dbReference type="PANTHER" id="PTHR22896">
    <property type="entry name" value="CDK5 AND ABL1 ENZYME SUBSTRATE 1"/>
    <property type="match status" value="1"/>
</dbReference>
<organism evidence="2 3">
    <name type="scientific">Caenorhabditis angaria</name>
    <dbReference type="NCBI Taxonomy" id="860376"/>
    <lineage>
        <taxon>Eukaryota</taxon>
        <taxon>Metazoa</taxon>
        <taxon>Ecdysozoa</taxon>
        <taxon>Nematoda</taxon>
        <taxon>Chromadorea</taxon>
        <taxon>Rhabditida</taxon>
        <taxon>Rhabditina</taxon>
        <taxon>Rhabditomorpha</taxon>
        <taxon>Rhabditoidea</taxon>
        <taxon>Rhabditidae</taxon>
        <taxon>Peloderinae</taxon>
        <taxon>Caenorhabditis</taxon>
    </lineage>
</organism>
<dbReference type="GO" id="GO:0051726">
    <property type="term" value="P:regulation of cell cycle"/>
    <property type="evidence" value="ECO:0007669"/>
    <property type="project" value="InterPro"/>
</dbReference>
<dbReference type="AlphaFoldDB" id="A0A9P1I312"/>
<dbReference type="InterPro" id="IPR012388">
    <property type="entry name" value="CABLES1/2"/>
</dbReference>
<sequence length="460" mass="53390">MHIFLTKGLTKEKKILRDVSSPTLKNNESVLSIGTTSTSIHQEVNDDHKIHRDTPQKKQSIFRRLAKIVSSDDVIHTMTSSSNRAPILEEKVSREEIFELIEVPPDSPTLQSNQFSFLKRLKSTITHVDRWYVCSEQTDLPMAIFSYIPFGSEYGDPLSSSFGNNMFRGKFKRSKSIFGSADRIRHHQSFEELRPYIFREAEDYISLIINRKKRNPSPFFTLYDKPRSARDRKESFRGELSEDIYPGSIDIPQSIFNRDSCSEKGASLEEKYEDIMNRIEENDEDEYYDPKAFDDLAKGKRTVIRLNFFIASTIHLTPSERTKTAINEDFASKYPYIHLTLSKLKSIKREMLQLAKLHFVDYHTLAIAYVYFEKIITQGLISKDNRKCVAGASLLVAMKLNDYSKTTILEYIENAENQLRESRSDILSYELPLCSALKFKLNPPLEELESHLDKLKFEYY</sequence>
<reference evidence="2" key="1">
    <citation type="submission" date="2022-11" db="EMBL/GenBank/DDBJ databases">
        <authorList>
            <person name="Kikuchi T."/>
        </authorList>
    </citation>
    <scope>NUCLEOTIDE SEQUENCE</scope>
    <source>
        <strain evidence="2">PS1010</strain>
    </source>
</reference>
<name>A0A9P1I312_9PELO</name>
<dbReference type="Proteomes" id="UP001152747">
    <property type="component" value="Unassembled WGS sequence"/>
</dbReference>
<dbReference type="EMBL" id="CANHGI010000001">
    <property type="protein sequence ID" value="CAI5438750.1"/>
    <property type="molecule type" value="Genomic_DNA"/>
</dbReference>
<evidence type="ECO:0000259" key="1">
    <source>
        <dbReference type="Pfam" id="PF00134"/>
    </source>
</evidence>
<evidence type="ECO:0000313" key="3">
    <source>
        <dbReference type="Proteomes" id="UP001152747"/>
    </source>
</evidence>
<proteinExistence type="predicted"/>
<dbReference type="Gene3D" id="1.10.472.10">
    <property type="entry name" value="Cyclin-like"/>
    <property type="match status" value="1"/>
</dbReference>
<gene>
    <name evidence="2" type="ORF">CAMP_LOCUS1387</name>
</gene>
<keyword evidence="3" id="KW-1185">Reference proteome</keyword>
<feature type="domain" description="Cyclin N-terminal" evidence="1">
    <location>
        <begin position="351"/>
        <end position="442"/>
    </location>
</feature>
<dbReference type="PANTHER" id="PTHR22896:SF0">
    <property type="entry name" value="CYCLIN N-TERMINAL DOMAIN-CONTAINING PROTEIN"/>
    <property type="match status" value="1"/>
</dbReference>
<dbReference type="InterPro" id="IPR036915">
    <property type="entry name" value="Cyclin-like_sf"/>
</dbReference>
<dbReference type="InterPro" id="IPR006671">
    <property type="entry name" value="Cyclin_N"/>
</dbReference>
<dbReference type="CDD" id="cd20556">
    <property type="entry name" value="CYCLIN_CABLES"/>
    <property type="match status" value="1"/>
</dbReference>
<dbReference type="OrthoDB" id="5353095at2759"/>
<accession>A0A9P1I312</accession>
<dbReference type="Pfam" id="PF00134">
    <property type="entry name" value="Cyclin_N"/>
    <property type="match status" value="1"/>
</dbReference>